<dbReference type="Pfam" id="PF00006">
    <property type="entry name" value="ATP-synt_ab"/>
    <property type="match status" value="1"/>
</dbReference>
<evidence type="ECO:0000313" key="12">
    <source>
        <dbReference type="EMBL" id="OGG19419.1"/>
    </source>
</evidence>
<dbReference type="STRING" id="1798381.A2721_02735"/>
<keyword evidence="5" id="KW-0067">ATP-binding</keyword>
<evidence type="ECO:0000256" key="8">
    <source>
        <dbReference type="ARBA" id="ARBA00023136"/>
    </source>
</evidence>
<evidence type="ECO:0000256" key="9">
    <source>
        <dbReference type="ARBA" id="ARBA00023196"/>
    </source>
</evidence>
<dbReference type="GO" id="GO:0046933">
    <property type="term" value="F:proton-transporting ATP synthase activity, rotational mechanism"/>
    <property type="evidence" value="ECO:0007669"/>
    <property type="project" value="TreeGrafter"/>
</dbReference>
<accession>A0A1F6A404</accession>
<keyword evidence="6" id="KW-1278">Translocase</keyword>
<evidence type="ECO:0000259" key="11">
    <source>
        <dbReference type="SMART" id="SM00382"/>
    </source>
</evidence>
<evidence type="ECO:0000256" key="1">
    <source>
        <dbReference type="ARBA" id="ARBA00004370"/>
    </source>
</evidence>
<keyword evidence="4" id="KW-0547">Nucleotide-binding</keyword>
<dbReference type="GO" id="GO:0005524">
    <property type="term" value="F:ATP binding"/>
    <property type="evidence" value="ECO:0007669"/>
    <property type="project" value="UniProtKB-KW"/>
</dbReference>
<dbReference type="Pfam" id="PF22919">
    <property type="entry name" value="ATP-synt_VA_C"/>
    <property type="match status" value="1"/>
</dbReference>
<comment type="caution">
    <text evidence="12">The sequence shown here is derived from an EMBL/GenBank/DDBJ whole genome shotgun (WGS) entry which is preliminary data.</text>
</comment>
<dbReference type="Gene3D" id="1.10.1140.10">
    <property type="entry name" value="Bovine Mitochondrial F1-atpase, Atp Synthase Beta Chain, Chain D, domain 3"/>
    <property type="match status" value="1"/>
</dbReference>
<dbReference type="PROSITE" id="PS00152">
    <property type="entry name" value="ATPASE_ALPHA_BETA"/>
    <property type="match status" value="1"/>
</dbReference>
<evidence type="ECO:0000256" key="10">
    <source>
        <dbReference type="ARBA" id="ARBA00023310"/>
    </source>
</evidence>
<dbReference type="InterPro" id="IPR020003">
    <property type="entry name" value="ATPase_a/bsu_AS"/>
</dbReference>
<dbReference type="InterPro" id="IPR050053">
    <property type="entry name" value="ATPase_alpha/beta_chains"/>
</dbReference>
<dbReference type="PANTHER" id="PTHR15184">
    <property type="entry name" value="ATP SYNTHASE"/>
    <property type="match status" value="1"/>
</dbReference>
<evidence type="ECO:0000256" key="5">
    <source>
        <dbReference type="ARBA" id="ARBA00022840"/>
    </source>
</evidence>
<keyword evidence="3" id="KW-0813">Transport</keyword>
<name>A0A1F6A404_9BACT</name>
<feature type="domain" description="AAA+ ATPase" evidence="11">
    <location>
        <begin position="139"/>
        <end position="323"/>
    </location>
</feature>
<dbReference type="SMART" id="SM00382">
    <property type="entry name" value="AAA"/>
    <property type="match status" value="1"/>
</dbReference>
<keyword evidence="8" id="KW-0472">Membrane</keyword>
<dbReference type="GO" id="GO:0045259">
    <property type="term" value="C:proton-transporting ATP synthase complex"/>
    <property type="evidence" value="ECO:0007669"/>
    <property type="project" value="UniProtKB-KW"/>
</dbReference>
<keyword evidence="7" id="KW-0406">Ion transport</keyword>
<dbReference type="Gene3D" id="3.40.50.300">
    <property type="entry name" value="P-loop containing nucleotide triphosphate hydrolases"/>
    <property type="match status" value="1"/>
</dbReference>
<dbReference type="InterPro" id="IPR055190">
    <property type="entry name" value="ATP-synt_VA_C"/>
</dbReference>
<dbReference type="InterPro" id="IPR003593">
    <property type="entry name" value="AAA+_ATPase"/>
</dbReference>
<dbReference type="InterPro" id="IPR027417">
    <property type="entry name" value="P-loop_NTPase"/>
</dbReference>
<organism evidence="12 13">
    <name type="scientific">Candidatus Gottesmanbacteria bacterium RIFCSPHIGHO2_01_FULL_47_48</name>
    <dbReference type="NCBI Taxonomy" id="1798381"/>
    <lineage>
        <taxon>Bacteria</taxon>
        <taxon>Candidatus Gottesmaniibacteriota</taxon>
    </lineage>
</organism>
<evidence type="ECO:0000313" key="13">
    <source>
        <dbReference type="Proteomes" id="UP000177871"/>
    </source>
</evidence>
<gene>
    <name evidence="12" type="ORF">A2721_02735</name>
</gene>
<evidence type="ECO:0000256" key="4">
    <source>
        <dbReference type="ARBA" id="ARBA00022741"/>
    </source>
</evidence>
<comment type="subcellular location">
    <subcellularLocation>
        <location evidence="1">Membrane</location>
    </subcellularLocation>
</comment>
<evidence type="ECO:0000256" key="3">
    <source>
        <dbReference type="ARBA" id="ARBA00022448"/>
    </source>
</evidence>
<keyword evidence="10" id="KW-0066">ATP synthesis</keyword>
<dbReference type="Proteomes" id="UP000177871">
    <property type="component" value="Unassembled WGS sequence"/>
</dbReference>
<sequence length="452" mass="49247">MFKGVMRSVSGQVGTVEVVAGQAQVLDLLGGGEDKTILLEVRSQAEDVLTCLILTDANKIYRGMPVVGLQKQFEIPVGDELLGRIVNIFGEEQDGQGPIKYRKMAPVHGRAATVMAIKGQYEVLPTGIKAIDFLTPFLRGGKIGFIGGAGVGKTVLMTEIIHNITNHTESVSIFAGVGERIREGQELFKRLAEANVLPRVALILGQMNENAVVRQRAALSAVAVAEDFRDRGKDVLVFIDNMFRFVQAGSEVATLLGNLPSELAYQATLQTEVSTLHDRLVSTDKASITAVQTVYVPSDEISDPGVAAILPFLDTAVFLSRGATQLGLYPPIDVSNSTSVAVTPNLIGNDHYSLLTNFKQLLERYNRISHIVAIVGESELSSQDQILFDRVRRVINYLTQPFYSMEIQTGRKGVYVPRETTIADIKTILSGKVDSVPVEKFLYIGSLADIKR</sequence>
<evidence type="ECO:0000256" key="2">
    <source>
        <dbReference type="ARBA" id="ARBA00008936"/>
    </source>
</evidence>
<protein>
    <recommendedName>
        <fullName evidence="11">AAA+ ATPase domain-containing protein</fullName>
    </recommendedName>
</protein>
<dbReference type="EMBL" id="MFJK01000007">
    <property type="protein sequence ID" value="OGG19419.1"/>
    <property type="molecule type" value="Genomic_DNA"/>
</dbReference>
<dbReference type="SUPFAM" id="SSF47917">
    <property type="entry name" value="C-terminal domain of alpha and beta subunits of F1 ATP synthase"/>
    <property type="match status" value="1"/>
</dbReference>
<dbReference type="SUPFAM" id="SSF52540">
    <property type="entry name" value="P-loop containing nucleoside triphosphate hydrolases"/>
    <property type="match status" value="1"/>
</dbReference>
<dbReference type="PANTHER" id="PTHR15184:SF71">
    <property type="entry name" value="ATP SYNTHASE SUBUNIT BETA, MITOCHONDRIAL"/>
    <property type="match status" value="1"/>
</dbReference>
<evidence type="ECO:0000256" key="6">
    <source>
        <dbReference type="ARBA" id="ARBA00022967"/>
    </source>
</evidence>
<comment type="similarity">
    <text evidence="2">Belongs to the ATPase alpha/beta chains family.</text>
</comment>
<dbReference type="InterPro" id="IPR024034">
    <property type="entry name" value="ATPase_F1/V1_b/a_C"/>
</dbReference>
<keyword evidence="9" id="KW-0139">CF(1)</keyword>
<reference evidence="12 13" key="1">
    <citation type="journal article" date="2016" name="Nat. Commun.">
        <title>Thousands of microbial genomes shed light on interconnected biogeochemical processes in an aquifer system.</title>
        <authorList>
            <person name="Anantharaman K."/>
            <person name="Brown C.T."/>
            <person name="Hug L.A."/>
            <person name="Sharon I."/>
            <person name="Castelle C.J."/>
            <person name="Probst A.J."/>
            <person name="Thomas B.C."/>
            <person name="Singh A."/>
            <person name="Wilkins M.J."/>
            <person name="Karaoz U."/>
            <person name="Brodie E.L."/>
            <person name="Williams K.H."/>
            <person name="Hubbard S.S."/>
            <person name="Banfield J.F."/>
        </authorList>
    </citation>
    <scope>NUCLEOTIDE SEQUENCE [LARGE SCALE GENOMIC DNA]</scope>
</reference>
<evidence type="ECO:0000256" key="7">
    <source>
        <dbReference type="ARBA" id="ARBA00023065"/>
    </source>
</evidence>
<proteinExistence type="inferred from homology"/>
<dbReference type="AlphaFoldDB" id="A0A1F6A404"/>
<dbReference type="InterPro" id="IPR000194">
    <property type="entry name" value="ATPase_F1/V1/A1_a/bsu_nucl-bd"/>
</dbReference>